<keyword evidence="1" id="KW-0805">Transcription regulation</keyword>
<dbReference type="Gene3D" id="3.30.450.40">
    <property type="match status" value="1"/>
</dbReference>
<dbReference type="SMART" id="SM00346">
    <property type="entry name" value="HTH_ICLR"/>
    <property type="match status" value="1"/>
</dbReference>
<dbReference type="SUPFAM" id="SSF55781">
    <property type="entry name" value="GAF domain-like"/>
    <property type="match status" value="1"/>
</dbReference>
<comment type="caution">
    <text evidence="6">The sequence shown here is derived from an EMBL/GenBank/DDBJ whole genome shotgun (WGS) entry which is preliminary data.</text>
</comment>
<organism evidence="6 7">
    <name type="scientific">Gemmobacter aquaticus</name>
    <dbReference type="NCBI Taxonomy" id="490185"/>
    <lineage>
        <taxon>Bacteria</taxon>
        <taxon>Pseudomonadati</taxon>
        <taxon>Pseudomonadota</taxon>
        <taxon>Alphaproteobacteria</taxon>
        <taxon>Rhodobacterales</taxon>
        <taxon>Paracoccaceae</taxon>
        <taxon>Gemmobacter</taxon>
    </lineage>
</organism>
<sequence>MFPVEGQSTIQALDRALEVIQLLATRDGMTLSAIAAALDQSVATMHRVLATLEARDFVELSVDRHEWHIGPGTFRAGSAFLRRTNVVERARPEMHALMAESGETSNLGVEWKGQVLFLGQVETHEMIRAFFPPGTVSAKHASGIGKALLSRYDPGRLQSFLSNGPLERFTARTVTEPGALLAQLQRARDEGYAVDDEERTLGMRCVAAPILNIHGEAIAGISVSGPTQRMTDDRIAAIGSMVRKAATRIGKQIGAAPSPE</sequence>
<dbReference type="Proteomes" id="UP000598196">
    <property type="component" value="Unassembled WGS sequence"/>
</dbReference>
<proteinExistence type="predicted"/>
<keyword evidence="3" id="KW-0804">Transcription</keyword>
<evidence type="ECO:0000259" key="4">
    <source>
        <dbReference type="PROSITE" id="PS51077"/>
    </source>
</evidence>
<dbReference type="PANTHER" id="PTHR30136">
    <property type="entry name" value="HELIX-TURN-HELIX TRANSCRIPTIONAL REGULATOR, ICLR FAMILY"/>
    <property type="match status" value="1"/>
</dbReference>
<dbReference type="NCBIfam" id="NF045644">
    <property type="entry name" value="TransRegBhcR"/>
    <property type="match status" value="1"/>
</dbReference>
<evidence type="ECO:0000256" key="2">
    <source>
        <dbReference type="ARBA" id="ARBA00023125"/>
    </source>
</evidence>
<dbReference type="InterPro" id="IPR054844">
    <property type="entry name" value="TransRegBhcR"/>
</dbReference>
<dbReference type="InterPro" id="IPR036390">
    <property type="entry name" value="WH_DNA-bd_sf"/>
</dbReference>
<evidence type="ECO:0000313" key="7">
    <source>
        <dbReference type="Proteomes" id="UP000598196"/>
    </source>
</evidence>
<dbReference type="Pfam" id="PF09339">
    <property type="entry name" value="HTH_IclR"/>
    <property type="match status" value="1"/>
</dbReference>
<dbReference type="InterPro" id="IPR029016">
    <property type="entry name" value="GAF-like_dom_sf"/>
</dbReference>
<evidence type="ECO:0000256" key="1">
    <source>
        <dbReference type="ARBA" id="ARBA00023015"/>
    </source>
</evidence>
<dbReference type="GO" id="GO:0045892">
    <property type="term" value="P:negative regulation of DNA-templated transcription"/>
    <property type="evidence" value="ECO:0007669"/>
    <property type="project" value="TreeGrafter"/>
</dbReference>
<dbReference type="Gene3D" id="1.10.10.10">
    <property type="entry name" value="Winged helix-like DNA-binding domain superfamily/Winged helix DNA-binding domain"/>
    <property type="match status" value="1"/>
</dbReference>
<evidence type="ECO:0000259" key="5">
    <source>
        <dbReference type="PROSITE" id="PS51078"/>
    </source>
</evidence>
<evidence type="ECO:0000256" key="3">
    <source>
        <dbReference type="ARBA" id="ARBA00023163"/>
    </source>
</evidence>
<dbReference type="PANTHER" id="PTHR30136:SF24">
    <property type="entry name" value="HTH-TYPE TRANSCRIPTIONAL REPRESSOR ALLR"/>
    <property type="match status" value="1"/>
</dbReference>
<dbReference type="GO" id="GO:0003677">
    <property type="term" value="F:DNA binding"/>
    <property type="evidence" value="ECO:0007669"/>
    <property type="project" value="UniProtKB-KW"/>
</dbReference>
<keyword evidence="2" id="KW-0238">DNA-binding</keyword>
<reference evidence="6 7" key="1">
    <citation type="journal article" date="2014" name="Int. J. Syst. Evol. Microbiol.">
        <title>Complete genome sequence of Corynebacterium casei LMG S-19264T (=DSM 44701T), isolated from a smear-ripened cheese.</title>
        <authorList>
            <consortium name="US DOE Joint Genome Institute (JGI-PGF)"/>
            <person name="Walter F."/>
            <person name="Albersmeier A."/>
            <person name="Kalinowski J."/>
            <person name="Ruckert C."/>
        </authorList>
    </citation>
    <scope>NUCLEOTIDE SEQUENCE [LARGE SCALE GENOMIC DNA]</scope>
    <source>
        <strain evidence="6 7">CGMCC 1.7029</strain>
    </source>
</reference>
<name>A0A917YMN8_9RHOB</name>
<feature type="domain" description="HTH iclR-type" evidence="4">
    <location>
        <begin position="10"/>
        <end position="71"/>
    </location>
</feature>
<protein>
    <submittedName>
        <fullName evidence="6">IclR family transcriptional regulator</fullName>
    </submittedName>
</protein>
<dbReference type="GO" id="GO:0003700">
    <property type="term" value="F:DNA-binding transcription factor activity"/>
    <property type="evidence" value="ECO:0007669"/>
    <property type="project" value="TreeGrafter"/>
</dbReference>
<dbReference type="InterPro" id="IPR005471">
    <property type="entry name" value="Tscrpt_reg_IclR_N"/>
</dbReference>
<dbReference type="PROSITE" id="PS51077">
    <property type="entry name" value="HTH_ICLR"/>
    <property type="match status" value="1"/>
</dbReference>
<dbReference type="AlphaFoldDB" id="A0A917YMN8"/>
<dbReference type="Pfam" id="PF01614">
    <property type="entry name" value="IclR_C"/>
    <property type="match status" value="1"/>
</dbReference>
<evidence type="ECO:0000313" key="6">
    <source>
        <dbReference type="EMBL" id="GGO33052.1"/>
    </source>
</evidence>
<dbReference type="InterPro" id="IPR050707">
    <property type="entry name" value="HTH_MetabolicPath_Reg"/>
</dbReference>
<feature type="domain" description="IclR-ED" evidence="5">
    <location>
        <begin position="72"/>
        <end position="255"/>
    </location>
</feature>
<dbReference type="PROSITE" id="PS51078">
    <property type="entry name" value="ICLR_ED"/>
    <property type="match status" value="1"/>
</dbReference>
<accession>A0A917YMN8</accession>
<dbReference type="SUPFAM" id="SSF46785">
    <property type="entry name" value="Winged helix' DNA-binding domain"/>
    <property type="match status" value="1"/>
</dbReference>
<dbReference type="InterPro" id="IPR036388">
    <property type="entry name" value="WH-like_DNA-bd_sf"/>
</dbReference>
<keyword evidence="7" id="KW-1185">Reference proteome</keyword>
<gene>
    <name evidence="6" type="ORF">GCM10010991_21820</name>
</gene>
<dbReference type="InterPro" id="IPR014757">
    <property type="entry name" value="Tscrpt_reg_IclR_C"/>
</dbReference>
<dbReference type="EMBL" id="BMLP01000003">
    <property type="protein sequence ID" value="GGO33052.1"/>
    <property type="molecule type" value="Genomic_DNA"/>
</dbReference>